<evidence type="ECO:0000313" key="1">
    <source>
        <dbReference type="EMBL" id="KCZ71796.1"/>
    </source>
</evidence>
<proteinExistence type="predicted"/>
<protein>
    <submittedName>
        <fullName evidence="1">Uncharacterized protein</fullName>
    </submittedName>
</protein>
<gene>
    <name evidence="1" type="ORF">ANME2D_01851</name>
</gene>
<comment type="caution">
    <text evidence="1">The sequence shown here is derived from an EMBL/GenBank/DDBJ whole genome shotgun (WGS) entry which is preliminary data.</text>
</comment>
<name>A0A062UXU3_9EURY</name>
<keyword evidence="2" id="KW-1185">Reference proteome</keyword>
<dbReference type="EMBL" id="JMIY01000004">
    <property type="protein sequence ID" value="KCZ71796.1"/>
    <property type="molecule type" value="Genomic_DNA"/>
</dbReference>
<dbReference type="RefSeq" id="WP_048090775.1">
    <property type="nucleotide sequence ID" value="NZ_JMIY01000004.1"/>
</dbReference>
<sequence length="73" mass="8390">MGEKIEDKIRSLLNDIDKEFQRLTPHVGAKFAIEQISMWQQKFNEAKSKILKENVVDATSERKVIGQDAEIDS</sequence>
<dbReference type="OrthoDB" id="375846at2157"/>
<dbReference type="Proteomes" id="UP000027153">
    <property type="component" value="Unassembled WGS sequence"/>
</dbReference>
<dbReference type="AlphaFoldDB" id="A0A062UXU3"/>
<accession>A0A062UXU3</accession>
<reference evidence="1 2" key="1">
    <citation type="journal article" date="2013" name="Nature">
        <title>Anaerobic oxidation of methane coupled to nitrate reduction in a novel archaeal lineage.</title>
        <authorList>
            <person name="Haroon M.F."/>
            <person name="Hu S."/>
            <person name="Shi Y."/>
            <person name="Imelfort M."/>
            <person name="Keller J."/>
            <person name="Hugenholtz P."/>
            <person name="Yuan Z."/>
            <person name="Tyson G.W."/>
        </authorList>
    </citation>
    <scope>NUCLEOTIDE SEQUENCE [LARGE SCALE GENOMIC DNA]</scope>
    <source>
        <strain evidence="1 2">ANME-2d</strain>
    </source>
</reference>
<evidence type="ECO:0000313" key="2">
    <source>
        <dbReference type="Proteomes" id="UP000027153"/>
    </source>
</evidence>
<organism evidence="1 2">
    <name type="scientific">Candidatus Methanoperedens nitratireducens</name>
    <dbReference type="NCBI Taxonomy" id="1392998"/>
    <lineage>
        <taxon>Archaea</taxon>
        <taxon>Methanobacteriati</taxon>
        <taxon>Methanobacteriota</taxon>
        <taxon>Stenosarchaea group</taxon>
        <taxon>Methanomicrobia</taxon>
        <taxon>Methanosarcinales</taxon>
        <taxon>ANME-2 cluster</taxon>
        <taxon>Candidatus Methanoperedentaceae</taxon>
        <taxon>Candidatus Methanoperedens</taxon>
    </lineage>
</organism>